<name>N0E3P6_9MICO</name>
<dbReference type="HOGENOM" id="CLU_1991592_0_0_11"/>
<keyword evidence="3" id="KW-1185">Reference proteome</keyword>
<accession>N0E3P6</accession>
<evidence type="ECO:0000256" key="1">
    <source>
        <dbReference type="SAM" id="MobiDB-lite"/>
    </source>
</evidence>
<dbReference type="EMBL" id="CAIZ01000127">
    <property type="protein sequence ID" value="CCH70416.1"/>
    <property type="molecule type" value="Genomic_DNA"/>
</dbReference>
<proteinExistence type="predicted"/>
<comment type="caution">
    <text evidence="2">The sequence shown here is derived from an EMBL/GenBank/DDBJ whole genome shotgun (WGS) entry which is preliminary data.</text>
</comment>
<evidence type="ECO:0000313" key="2">
    <source>
        <dbReference type="EMBL" id="CCH70416.1"/>
    </source>
</evidence>
<organism evidence="2 3">
    <name type="scientific">Phycicoccus elongatus Lp2</name>
    <dbReference type="NCBI Taxonomy" id="1193181"/>
    <lineage>
        <taxon>Bacteria</taxon>
        <taxon>Bacillati</taxon>
        <taxon>Actinomycetota</taxon>
        <taxon>Actinomycetes</taxon>
        <taxon>Micrococcales</taxon>
        <taxon>Intrasporangiaceae</taxon>
        <taxon>Phycicoccus</taxon>
    </lineage>
</organism>
<dbReference type="STRING" id="1193181.BN10_570023"/>
<dbReference type="AlphaFoldDB" id="N0E3P6"/>
<feature type="region of interest" description="Disordered" evidence="1">
    <location>
        <begin position="1"/>
        <end position="29"/>
    </location>
</feature>
<reference evidence="2 3" key="1">
    <citation type="journal article" date="2013" name="ISME J.">
        <title>A metabolic model for members of the genus Tetrasphaera involved in enhanced biological phosphorus removal.</title>
        <authorList>
            <person name="Kristiansen R."/>
            <person name="Nguyen H.T.T."/>
            <person name="Saunders A.M."/>
            <person name="Nielsen J.L."/>
            <person name="Wimmer R."/>
            <person name="Le V.Q."/>
            <person name="McIlroy S.J."/>
            <person name="Petrovski S."/>
            <person name="Seviour R.J."/>
            <person name="Calteau A."/>
            <person name="Nielsen K.L."/>
            <person name="Nielsen P.H."/>
        </authorList>
    </citation>
    <scope>NUCLEOTIDE SEQUENCE [LARGE SCALE GENOMIC DNA]</scope>
    <source>
        <strain evidence="2 3">Lp2</strain>
    </source>
</reference>
<feature type="compositionally biased region" description="Basic and acidic residues" evidence="1">
    <location>
        <begin position="8"/>
        <end position="18"/>
    </location>
</feature>
<feature type="region of interest" description="Disordered" evidence="1">
    <location>
        <begin position="84"/>
        <end position="125"/>
    </location>
</feature>
<sequence>MTVPRIPVARDDGAEVDRAGPPPRQAHDVRDHAVCRVGTHHVRPGVDQVLTQLLCDRGIPVPGGVALREELIGRDHHATLAKPAAYGLDGGNPPGKEADCDQPGDSPDQHRAGTTRCTRPEVHGA</sequence>
<gene>
    <name evidence="2" type="ORF">BN10_570023</name>
</gene>
<protein>
    <submittedName>
        <fullName evidence="2">Uncharacterized protein</fullName>
    </submittedName>
</protein>
<evidence type="ECO:0000313" key="3">
    <source>
        <dbReference type="Proteomes" id="UP000013167"/>
    </source>
</evidence>
<dbReference type="Proteomes" id="UP000013167">
    <property type="component" value="Unassembled WGS sequence"/>
</dbReference>